<evidence type="ECO:0000313" key="2">
    <source>
        <dbReference type="Proteomes" id="UP000030392"/>
    </source>
</evidence>
<proteinExistence type="predicted"/>
<organism evidence="1 2">
    <name type="scientific">Prochlorococcus marinus str. PAC1</name>
    <dbReference type="NCBI Taxonomy" id="59924"/>
    <lineage>
        <taxon>Bacteria</taxon>
        <taxon>Bacillati</taxon>
        <taxon>Cyanobacteriota</taxon>
        <taxon>Cyanophyceae</taxon>
        <taxon>Synechococcales</taxon>
        <taxon>Prochlorococcaceae</taxon>
        <taxon>Prochlorococcus</taxon>
    </lineage>
</organism>
<gene>
    <name evidence="1" type="ORF">EV03_0098</name>
</gene>
<dbReference type="Proteomes" id="UP000030392">
    <property type="component" value="Unassembled WGS sequence"/>
</dbReference>
<dbReference type="EMBL" id="JNAX01000002">
    <property type="protein sequence ID" value="KGG22428.1"/>
    <property type="molecule type" value="Genomic_DNA"/>
</dbReference>
<evidence type="ECO:0000313" key="1">
    <source>
        <dbReference type="EMBL" id="KGG22428.1"/>
    </source>
</evidence>
<comment type="caution">
    <text evidence="1">The sequence shown here is derived from an EMBL/GenBank/DDBJ whole genome shotgun (WGS) entry which is preliminary data.</text>
</comment>
<protein>
    <submittedName>
        <fullName evidence="1">Uncharacterized protein</fullName>
    </submittedName>
</protein>
<accession>A0A0A2C7W9</accession>
<reference evidence="2" key="1">
    <citation type="journal article" date="2014" name="Sci. Data">
        <title>Genomes of diverse isolates of the marine cyanobacterium Prochlorococcus.</title>
        <authorList>
            <person name="Biller S."/>
            <person name="Berube P."/>
            <person name="Thompson J."/>
            <person name="Kelly L."/>
            <person name="Roggensack S."/>
            <person name="Awad L."/>
            <person name="Roache-Johnson K."/>
            <person name="Ding H."/>
            <person name="Giovannoni S.J."/>
            <person name="Moore L.R."/>
            <person name="Chisholm S.W."/>
        </authorList>
    </citation>
    <scope>NUCLEOTIDE SEQUENCE [LARGE SCALE GENOMIC DNA]</scope>
    <source>
        <strain evidence="2">PAC1</strain>
    </source>
</reference>
<sequence>MVKSLVRTSVSKGNAINPDVLQGGEIVNGRFSSVSYVRVCT</sequence>
<name>A0A0A2C7W9_PROMR</name>
<dbReference type="AlphaFoldDB" id="A0A0A2C7W9"/>